<dbReference type="EMBL" id="JALLBG020000006">
    <property type="protein sequence ID" value="KAL3772680.1"/>
    <property type="molecule type" value="Genomic_DNA"/>
</dbReference>
<gene>
    <name evidence="2" type="ORF">ACHAWU_004689</name>
</gene>
<comment type="caution">
    <text evidence="2">The sequence shown here is derived from an EMBL/GenBank/DDBJ whole genome shotgun (WGS) entry which is preliminary data.</text>
</comment>
<evidence type="ECO:0000313" key="3">
    <source>
        <dbReference type="Proteomes" id="UP001530293"/>
    </source>
</evidence>
<feature type="chain" id="PRO_5044874340" evidence="1">
    <location>
        <begin position="21"/>
        <end position="512"/>
    </location>
</feature>
<accession>A0ABD3NHY6</accession>
<reference evidence="2 3" key="1">
    <citation type="submission" date="2024-10" db="EMBL/GenBank/DDBJ databases">
        <title>Updated reference genomes for cyclostephanoid diatoms.</title>
        <authorList>
            <person name="Roberts W.R."/>
            <person name="Alverson A.J."/>
        </authorList>
    </citation>
    <scope>NUCLEOTIDE SEQUENCE [LARGE SCALE GENOMIC DNA]</scope>
    <source>
        <strain evidence="2 3">AJA232-27</strain>
    </source>
</reference>
<feature type="signal peptide" evidence="1">
    <location>
        <begin position="1"/>
        <end position="20"/>
    </location>
</feature>
<dbReference type="AlphaFoldDB" id="A0ABD3NHY6"/>
<sequence>MHKRHCIRLLIGFVLLLVFAIPFRFEVSVFSGSGSIGIRLPQGLQHKNDSEHAHQMVNKSCKSLLLHEEGRWEHQYAPLESNHNLSVILSNTYHPIEIDWIMTNTTSNSNSSSRAKCDRDNDGGLMYVSQIGHQCGCGLPEFHPSISQWISDSGNTTQPAANISIEHPDPDISSPSLRLTLELAKGNRSLCFVGDSIDLQFFDALKHNLRRQKYLQNQINISISTNYSIPVDYTNDTGFPPHRGQMIMNEIKEMKVSFRYVADDDYYSDAHTNTATVRYYKMYGWSPWTTSFLDDCNIVIMNLGLHYNARGAMKGIRKWNLSYKDDVKAAMIYLADFASWGRDRISVWRSVLPQHFNTTDGIHERNANLQCSLEQRRPSWRGQESQPFNHVTQSIFSQNCNMIARVDSSSCGRHHREYDCTVNRTSEEYLTVYKYYLENNITARLRRFQESEDYIITGRILHWSIADIFDVPEWHVNHGDCSHFCYVPPLYEAAFERLLLLLPPLHDGSSAR</sequence>
<proteinExistence type="predicted"/>
<organism evidence="2 3">
    <name type="scientific">Discostella pseudostelligera</name>
    <dbReference type="NCBI Taxonomy" id="259834"/>
    <lineage>
        <taxon>Eukaryota</taxon>
        <taxon>Sar</taxon>
        <taxon>Stramenopiles</taxon>
        <taxon>Ochrophyta</taxon>
        <taxon>Bacillariophyta</taxon>
        <taxon>Coscinodiscophyceae</taxon>
        <taxon>Thalassiosirophycidae</taxon>
        <taxon>Stephanodiscales</taxon>
        <taxon>Stephanodiscaceae</taxon>
        <taxon>Discostella</taxon>
    </lineage>
</organism>
<evidence type="ECO:0000313" key="2">
    <source>
        <dbReference type="EMBL" id="KAL3772680.1"/>
    </source>
</evidence>
<protein>
    <submittedName>
        <fullName evidence="2">Uncharacterized protein</fullName>
    </submittedName>
</protein>
<dbReference type="Proteomes" id="UP001530293">
    <property type="component" value="Unassembled WGS sequence"/>
</dbReference>
<keyword evidence="1" id="KW-0732">Signal</keyword>
<keyword evidence="3" id="KW-1185">Reference proteome</keyword>
<evidence type="ECO:0000256" key="1">
    <source>
        <dbReference type="SAM" id="SignalP"/>
    </source>
</evidence>
<name>A0ABD3NHY6_9STRA</name>